<evidence type="ECO:0000259" key="3">
    <source>
        <dbReference type="Pfam" id="PF01593"/>
    </source>
</evidence>
<dbReference type="InterPro" id="IPR002937">
    <property type="entry name" value="Amino_oxidase"/>
</dbReference>
<evidence type="ECO:0000313" key="6">
    <source>
        <dbReference type="Proteomes" id="UP000652761"/>
    </source>
</evidence>
<dbReference type="Proteomes" id="UP000652761">
    <property type="component" value="Unassembled WGS sequence"/>
</dbReference>
<dbReference type="OrthoDB" id="5046242at2759"/>
<dbReference type="PRINTS" id="PR00419">
    <property type="entry name" value="ADXRDTASE"/>
</dbReference>
<feature type="compositionally biased region" description="Basic and acidic residues" evidence="2">
    <location>
        <begin position="985"/>
        <end position="994"/>
    </location>
</feature>
<dbReference type="PANTHER" id="PTHR10742:SF410">
    <property type="entry name" value="LYSINE-SPECIFIC HISTONE DEMETHYLASE 2"/>
    <property type="match status" value="1"/>
</dbReference>
<sequence length="1377" mass="151603">MFHISSFVVSKADSFGMALEIGGKDVMAFFRVVWGEHNHRIFRRESRVEEAFLYFVWDIVKEWAATLFNDNASDNDNAEDEKNSQPDEEAKKNLEITVPGTEEKSCLQIHSVENLPGNVESVEPDLHNDVVNEISPGLKVKEDDKIYDSVTSDQRIESGEFAPESNMDAGLRSSQKQLHGENTITDLCLDEEARSVDESCNTLTVKNACIDVQSQDGLLGLNPSNTIPATRLVGNGESSISKQIETLSIKDEGAEKIMKEVMHTEVLSTSTVEHCEIAGVDSAVHLLGACPTAECNLDKVCKRIIIVGAGPAGLTAARHLRRQGFCVTVLEARDRIGGRVYTDRSSLSVPVDLGASIITGVEADFATERRADPSSLICTQLGLQLTVLNSDCPLYDIVTGEKVPANLDEALEVEYNSLLDDMVVLIAQSGDCSEKMSLEDALEYALRKRHMAQSKSSAMEPDQVNFVEDSEVQELSASSPITTENEIENKVLDRSILMKDVLTPLERRVMNWHFANLEYGCAAPLKEVSLPHWNQDDLYGGFGGAHCMIKEGYSTVMETLGEGIDIHLNQIVTDIQYGMRDLSSQRQNEVKVSTAGGNEFIGDSVLITVPLGCLKAKTIKFSPELPDWKLCSIQRLGFGVLNKVVLEFPQVFWDDAVDYFGATAEEMSHRGQCFMFWNVKKTVGAPVLIALVVGKAAIDGQSVSPCDHVNHALVVLRKIFGEKSVPDPVASVVTNWGMDPFSRGAYSYVAVGASGEDYDILGRPVENCLFFAGEATCKEHPDTVGGAMMSGLREAVRIIDIFSSGKDYTSEVEAMESAQRQADSKRNEVKDFAKRLDLCKHADVTLVAKEALLQDMFHSATTIPGRLHVAKELLHLPSDLLKSFAGTKEGLSILNSWMLDSMGKDATQLLRHCVRLLVLVSTDLLAVRLSGIGKTVKEKVCVHTSRDIRSIASQLVNVWIEIFRKEKATNGGLKNLRQSATIDSSKNRGRDTSACRKPQGTNEASEGRGNLQASSAASYSTSSANDGKGDSGRINKMEHLTDKRSEGNSLQAHCVPQGSDSKKKDTTRSKALAAAEAARAAKAARLAAESFPPMVPQAYGSSEADSTKPHELPKILSFHKFVRREQYTQMDEPDLRRKKWTGGILGWQDCISEIDSRNCRVQNWSADFSAPCANFDGSRLSGDNCTQRSYSNELTCPTNLKEHSGESEAVDSRLTKAWVDIDTAGSGGVKDYLAIERWQSQAMDADAQFFNPLKDEEEFNKTINLVERRHQTPLEESSASQAGEVRSLGKGQQRGVEHIKQGIVDYVASLLMPLYKARKIDKDGYKSIMRKTATKVMEQCTEAEKMMTILEFLDYRRKNKVLPKVTGPVTVRGFKFG</sequence>
<evidence type="ECO:0000256" key="2">
    <source>
        <dbReference type="SAM" id="MobiDB-lite"/>
    </source>
</evidence>
<dbReference type="InterPro" id="IPR035441">
    <property type="entry name" value="TFIIS/LEDGF_dom_sf"/>
</dbReference>
<protein>
    <recommendedName>
        <fullName evidence="7">SWIRM domain-containing protein</fullName>
    </recommendedName>
</protein>
<dbReference type="InterPro" id="IPR036188">
    <property type="entry name" value="FAD/NAD-bd_sf"/>
</dbReference>
<evidence type="ECO:0000256" key="1">
    <source>
        <dbReference type="ARBA" id="ARBA00005995"/>
    </source>
</evidence>
<proteinExistence type="inferred from homology"/>
<dbReference type="InterPro" id="IPR057031">
    <property type="entry name" value="SFR19-like_C"/>
</dbReference>
<evidence type="ECO:0008006" key="7">
    <source>
        <dbReference type="Google" id="ProtNLM"/>
    </source>
</evidence>
<dbReference type="InterPro" id="IPR050281">
    <property type="entry name" value="Flavin_monoamine_oxidase"/>
</dbReference>
<comment type="caution">
    <text evidence="5">The sequence shown here is derived from an EMBL/GenBank/DDBJ whole genome shotgun (WGS) entry which is preliminary data.</text>
</comment>
<feature type="compositionally biased region" description="Basic and acidic residues" evidence="2">
    <location>
        <begin position="80"/>
        <end position="92"/>
    </location>
</feature>
<organism evidence="5 6">
    <name type="scientific">Colocasia esculenta</name>
    <name type="common">Wild taro</name>
    <name type="synonym">Arum esculentum</name>
    <dbReference type="NCBI Taxonomy" id="4460"/>
    <lineage>
        <taxon>Eukaryota</taxon>
        <taxon>Viridiplantae</taxon>
        <taxon>Streptophyta</taxon>
        <taxon>Embryophyta</taxon>
        <taxon>Tracheophyta</taxon>
        <taxon>Spermatophyta</taxon>
        <taxon>Magnoliopsida</taxon>
        <taxon>Liliopsida</taxon>
        <taxon>Araceae</taxon>
        <taxon>Aroideae</taxon>
        <taxon>Colocasieae</taxon>
        <taxon>Colocasia</taxon>
    </lineage>
</organism>
<gene>
    <name evidence="5" type="ORF">Taro_024383</name>
</gene>
<comment type="similarity">
    <text evidence="1">Belongs to the flavin monoamine oxidase family.</text>
</comment>
<feature type="domain" description="Amine oxidase" evidence="3">
    <location>
        <begin position="312"/>
        <end position="799"/>
    </location>
</feature>
<dbReference type="Gene3D" id="3.50.50.60">
    <property type="entry name" value="FAD/NAD(P)-binding domain"/>
    <property type="match status" value="2"/>
</dbReference>
<dbReference type="Pfam" id="PF01593">
    <property type="entry name" value="Amino_oxidase"/>
    <property type="match status" value="1"/>
</dbReference>
<feature type="region of interest" description="Disordered" evidence="2">
    <location>
        <begin position="974"/>
        <end position="1071"/>
    </location>
</feature>
<feature type="compositionally biased region" description="Low complexity" evidence="2">
    <location>
        <begin position="1013"/>
        <end position="1024"/>
    </location>
</feature>
<accession>A0A843V971</accession>
<feature type="region of interest" description="Disordered" evidence="2">
    <location>
        <begin position="1271"/>
        <end position="1293"/>
    </location>
</feature>
<feature type="region of interest" description="Disordered" evidence="2">
    <location>
        <begin position="157"/>
        <end position="176"/>
    </location>
</feature>
<feature type="compositionally biased region" description="Basic and acidic residues" evidence="2">
    <location>
        <begin position="1027"/>
        <end position="1046"/>
    </location>
</feature>
<feature type="region of interest" description="Disordered" evidence="2">
    <location>
        <begin position="70"/>
        <end position="92"/>
    </location>
</feature>
<dbReference type="SUPFAM" id="SSF51905">
    <property type="entry name" value="FAD/NAD(P)-binding domain"/>
    <property type="match status" value="1"/>
</dbReference>
<feature type="domain" description="SFR19-like C-terminal" evidence="4">
    <location>
        <begin position="1298"/>
        <end position="1341"/>
    </location>
</feature>
<reference evidence="5" key="1">
    <citation type="submission" date="2017-07" db="EMBL/GenBank/DDBJ databases">
        <title>Taro Niue Genome Assembly and Annotation.</title>
        <authorList>
            <person name="Atibalentja N."/>
            <person name="Keating K."/>
            <person name="Fields C.J."/>
        </authorList>
    </citation>
    <scope>NUCLEOTIDE SEQUENCE</scope>
    <source>
        <strain evidence="5">Niue_2</strain>
        <tissue evidence="5">Leaf</tissue>
    </source>
</reference>
<dbReference type="EMBL" id="NMUH01001377">
    <property type="protein sequence ID" value="MQL91766.1"/>
    <property type="molecule type" value="Genomic_DNA"/>
</dbReference>
<dbReference type="GO" id="GO:0016491">
    <property type="term" value="F:oxidoreductase activity"/>
    <property type="evidence" value="ECO:0007669"/>
    <property type="project" value="InterPro"/>
</dbReference>
<name>A0A843V971_COLES</name>
<evidence type="ECO:0000259" key="4">
    <source>
        <dbReference type="Pfam" id="PF23030"/>
    </source>
</evidence>
<dbReference type="SUPFAM" id="SSF47676">
    <property type="entry name" value="Conserved domain common to transcription factors TFIIS, elongin A, CRSP70"/>
    <property type="match status" value="1"/>
</dbReference>
<dbReference type="PANTHER" id="PTHR10742">
    <property type="entry name" value="FLAVIN MONOAMINE OXIDASE"/>
    <property type="match status" value="1"/>
</dbReference>
<dbReference type="Gene3D" id="3.90.660.10">
    <property type="match status" value="1"/>
</dbReference>
<dbReference type="SUPFAM" id="SSF54373">
    <property type="entry name" value="FAD-linked reductases, C-terminal domain"/>
    <property type="match status" value="1"/>
</dbReference>
<keyword evidence="6" id="KW-1185">Reference proteome</keyword>
<dbReference type="Pfam" id="PF23030">
    <property type="entry name" value="SCAF11-like_C"/>
    <property type="match status" value="1"/>
</dbReference>
<evidence type="ECO:0000313" key="5">
    <source>
        <dbReference type="EMBL" id="MQL91766.1"/>
    </source>
</evidence>